<accession>A0ACC0A9V7</accession>
<organism evidence="1 2">
    <name type="scientific">Catharanthus roseus</name>
    <name type="common">Madagascar periwinkle</name>
    <name type="synonym">Vinca rosea</name>
    <dbReference type="NCBI Taxonomy" id="4058"/>
    <lineage>
        <taxon>Eukaryota</taxon>
        <taxon>Viridiplantae</taxon>
        <taxon>Streptophyta</taxon>
        <taxon>Embryophyta</taxon>
        <taxon>Tracheophyta</taxon>
        <taxon>Spermatophyta</taxon>
        <taxon>Magnoliopsida</taxon>
        <taxon>eudicotyledons</taxon>
        <taxon>Gunneridae</taxon>
        <taxon>Pentapetalae</taxon>
        <taxon>asterids</taxon>
        <taxon>lamiids</taxon>
        <taxon>Gentianales</taxon>
        <taxon>Apocynaceae</taxon>
        <taxon>Rauvolfioideae</taxon>
        <taxon>Vinceae</taxon>
        <taxon>Catharanthinae</taxon>
        <taxon>Catharanthus</taxon>
    </lineage>
</organism>
<dbReference type="Proteomes" id="UP001060085">
    <property type="component" value="Linkage Group LG06"/>
</dbReference>
<evidence type="ECO:0000313" key="2">
    <source>
        <dbReference type="Proteomes" id="UP001060085"/>
    </source>
</evidence>
<protein>
    <submittedName>
        <fullName evidence="1">Uncharacterized protein</fullName>
    </submittedName>
</protein>
<sequence length="134" mass="14806">MAARKAQVDKTQITPTPLRAEQLDPDQQQTVNGRSSNLVRDRNAMVNVRVHPLSSHDPQRDLSMEQLETPSGLEVAYHNIIDEESSGEESIDPREAVLLQQDDMQLRQSYVDVGVLAANDQMVSLAITSGGKVN</sequence>
<evidence type="ECO:0000313" key="1">
    <source>
        <dbReference type="EMBL" id="KAI5657717.1"/>
    </source>
</evidence>
<proteinExistence type="predicted"/>
<name>A0ACC0A9V7_CATRO</name>
<gene>
    <name evidence="1" type="ORF">M9H77_26510</name>
</gene>
<comment type="caution">
    <text evidence="1">The sequence shown here is derived from an EMBL/GenBank/DDBJ whole genome shotgun (WGS) entry which is preliminary data.</text>
</comment>
<keyword evidence="2" id="KW-1185">Reference proteome</keyword>
<dbReference type="EMBL" id="CM044706">
    <property type="protein sequence ID" value="KAI5657717.1"/>
    <property type="molecule type" value="Genomic_DNA"/>
</dbReference>
<reference evidence="2" key="1">
    <citation type="journal article" date="2023" name="Nat. Plants">
        <title>Single-cell RNA sequencing provides a high-resolution roadmap for understanding the multicellular compartmentation of specialized metabolism.</title>
        <authorList>
            <person name="Sun S."/>
            <person name="Shen X."/>
            <person name="Li Y."/>
            <person name="Li Y."/>
            <person name="Wang S."/>
            <person name="Li R."/>
            <person name="Zhang H."/>
            <person name="Shen G."/>
            <person name="Guo B."/>
            <person name="Wei J."/>
            <person name="Xu J."/>
            <person name="St-Pierre B."/>
            <person name="Chen S."/>
            <person name="Sun C."/>
        </authorList>
    </citation>
    <scope>NUCLEOTIDE SEQUENCE [LARGE SCALE GENOMIC DNA]</scope>
</reference>